<accession>A0ABQ0KYX5</accession>
<feature type="compositionally biased region" description="Polar residues" evidence="1">
    <location>
        <begin position="23"/>
        <end position="39"/>
    </location>
</feature>
<dbReference type="EMBL" id="DF839568">
    <property type="protein sequence ID" value="GAT44050.1"/>
    <property type="molecule type" value="Genomic_DNA"/>
</dbReference>
<gene>
    <name evidence="2" type="ORF">MCHLO_01692</name>
</gene>
<proteinExistence type="predicted"/>
<name>A0ABQ0KYX5_MYCCL</name>
<protein>
    <submittedName>
        <fullName evidence="2">Uncharacterized protein</fullName>
    </submittedName>
</protein>
<organism evidence="2 3">
    <name type="scientific">Mycena chlorophos</name>
    <name type="common">Agaric fungus</name>
    <name type="synonym">Agaricus chlorophos</name>
    <dbReference type="NCBI Taxonomy" id="658473"/>
    <lineage>
        <taxon>Eukaryota</taxon>
        <taxon>Fungi</taxon>
        <taxon>Dikarya</taxon>
        <taxon>Basidiomycota</taxon>
        <taxon>Agaricomycotina</taxon>
        <taxon>Agaricomycetes</taxon>
        <taxon>Agaricomycetidae</taxon>
        <taxon>Agaricales</taxon>
        <taxon>Marasmiineae</taxon>
        <taxon>Mycenaceae</taxon>
        <taxon>Mycena</taxon>
    </lineage>
</organism>
<feature type="region of interest" description="Disordered" evidence="1">
    <location>
        <begin position="20"/>
        <end position="47"/>
    </location>
</feature>
<keyword evidence="3" id="KW-1185">Reference proteome</keyword>
<evidence type="ECO:0000313" key="3">
    <source>
        <dbReference type="Proteomes" id="UP000815677"/>
    </source>
</evidence>
<reference evidence="2" key="1">
    <citation type="submission" date="2014-09" db="EMBL/GenBank/DDBJ databases">
        <title>Genome sequence of the luminous mushroom Mycena chlorophos for searching fungal bioluminescence genes.</title>
        <authorList>
            <person name="Tanaka Y."/>
            <person name="Kasuga D."/>
            <person name="Oba Y."/>
            <person name="Hase S."/>
            <person name="Sato K."/>
            <person name="Oba Y."/>
            <person name="Sakakibara Y."/>
        </authorList>
    </citation>
    <scope>NUCLEOTIDE SEQUENCE</scope>
</reference>
<evidence type="ECO:0000313" key="2">
    <source>
        <dbReference type="EMBL" id="GAT44050.1"/>
    </source>
</evidence>
<sequence>MRRKSTVPVEGKSTPITMGLVESSESVPSLKRTGNSTAQDEPDLRSPRPQLALLSILSIGWSTRHFSASHREDQGGFVRLNDRLL</sequence>
<evidence type="ECO:0000256" key="1">
    <source>
        <dbReference type="SAM" id="MobiDB-lite"/>
    </source>
</evidence>
<dbReference type="Proteomes" id="UP000815677">
    <property type="component" value="Unassembled WGS sequence"/>
</dbReference>